<feature type="compositionally biased region" description="Low complexity" evidence="1">
    <location>
        <begin position="168"/>
        <end position="182"/>
    </location>
</feature>
<evidence type="ECO:0000256" key="1">
    <source>
        <dbReference type="SAM" id="MobiDB-lite"/>
    </source>
</evidence>
<sequence>MQAQHRAFILSDTLTHNCDLLRHTYHLGYSTPLTLILPLSPSQFSVSRLPPPEPAPWDQGPRVLPAPIIDLTDPDPDTPPPMRTPHPTSIFAPLTPPLLLSWPPISRGAHLAAQMVLRVRPTTRLPRCSSQAPPHRLRRSFPRSLHSPRLTRPRHPRTLPSPSPLPAAAPAASPVPHAKSSPTSPAICKL</sequence>
<dbReference type="STRING" id="747525.W4K053"/>
<dbReference type="HOGENOM" id="CLU_1428170_0_0_1"/>
<accession>W4K053</accession>
<dbReference type="InParanoid" id="W4K053"/>
<organism evidence="2 3">
    <name type="scientific">Heterobasidion irregulare (strain TC 32-1)</name>
    <dbReference type="NCBI Taxonomy" id="747525"/>
    <lineage>
        <taxon>Eukaryota</taxon>
        <taxon>Fungi</taxon>
        <taxon>Dikarya</taxon>
        <taxon>Basidiomycota</taxon>
        <taxon>Agaricomycotina</taxon>
        <taxon>Agaricomycetes</taxon>
        <taxon>Russulales</taxon>
        <taxon>Bondarzewiaceae</taxon>
        <taxon>Heterobasidion</taxon>
        <taxon>Heterobasidion annosum species complex</taxon>
    </lineage>
</organism>
<dbReference type="RefSeq" id="XP_009550445.1">
    <property type="nucleotide sequence ID" value="XM_009552150.1"/>
</dbReference>
<dbReference type="AlphaFoldDB" id="W4K053"/>
<proteinExistence type="predicted"/>
<feature type="region of interest" description="Disordered" evidence="1">
    <location>
        <begin position="124"/>
        <end position="190"/>
    </location>
</feature>
<dbReference type="EMBL" id="KI925462">
    <property type="protein sequence ID" value="ETW78481.1"/>
    <property type="molecule type" value="Genomic_DNA"/>
</dbReference>
<dbReference type="Proteomes" id="UP000030671">
    <property type="component" value="Unassembled WGS sequence"/>
</dbReference>
<reference evidence="2 3" key="1">
    <citation type="journal article" date="2012" name="New Phytol.">
        <title>Insight into trade-off between wood decay and parasitism from the genome of a fungal forest pathogen.</title>
        <authorList>
            <person name="Olson A."/>
            <person name="Aerts A."/>
            <person name="Asiegbu F."/>
            <person name="Belbahri L."/>
            <person name="Bouzid O."/>
            <person name="Broberg A."/>
            <person name="Canback B."/>
            <person name="Coutinho P.M."/>
            <person name="Cullen D."/>
            <person name="Dalman K."/>
            <person name="Deflorio G."/>
            <person name="van Diepen L.T."/>
            <person name="Dunand C."/>
            <person name="Duplessis S."/>
            <person name="Durling M."/>
            <person name="Gonthier P."/>
            <person name="Grimwood J."/>
            <person name="Fossdal C.G."/>
            <person name="Hansson D."/>
            <person name="Henrissat B."/>
            <person name="Hietala A."/>
            <person name="Himmelstrand K."/>
            <person name="Hoffmeister D."/>
            <person name="Hogberg N."/>
            <person name="James T.Y."/>
            <person name="Karlsson M."/>
            <person name="Kohler A."/>
            <person name="Kues U."/>
            <person name="Lee Y.H."/>
            <person name="Lin Y.C."/>
            <person name="Lind M."/>
            <person name="Lindquist E."/>
            <person name="Lombard V."/>
            <person name="Lucas S."/>
            <person name="Lunden K."/>
            <person name="Morin E."/>
            <person name="Murat C."/>
            <person name="Park J."/>
            <person name="Raffaello T."/>
            <person name="Rouze P."/>
            <person name="Salamov A."/>
            <person name="Schmutz J."/>
            <person name="Solheim H."/>
            <person name="Stahlberg J."/>
            <person name="Velez H."/>
            <person name="de Vries R.P."/>
            <person name="Wiebenga A."/>
            <person name="Woodward S."/>
            <person name="Yakovlev I."/>
            <person name="Garbelotto M."/>
            <person name="Martin F."/>
            <person name="Grigoriev I.V."/>
            <person name="Stenlid J."/>
        </authorList>
    </citation>
    <scope>NUCLEOTIDE SEQUENCE [LARGE SCALE GENOMIC DNA]</scope>
    <source>
        <strain evidence="2 3">TC 32-1</strain>
    </source>
</reference>
<dbReference type="GeneID" id="20666371"/>
<name>W4K053_HETIT</name>
<evidence type="ECO:0000313" key="3">
    <source>
        <dbReference type="Proteomes" id="UP000030671"/>
    </source>
</evidence>
<dbReference type="KEGG" id="hir:HETIRDRAFT_108675"/>
<evidence type="ECO:0000313" key="2">
    <source>
        <dbReference type="EMBL" id="ETW78481.1"/>
    </source>
</evidence>
<protein>
    <submittedName>
        <fullName evidence="2">Uncharacterized protein</fullName>
    </submittedName>
</protein>
<gene>
    <name evidence="2" type="ORF">HETIRDRAFT_108675</name>
</gene>
<keyword evidence="3" id="KW-1185">Reference proteome</keyword>